<keyword evidence="1" id="KW-0472">Membrane</keyword>
<organism evidence="2 3">
    <name type="scientific">Dorcoceras hygrometricum</name>
    <dbReference type="NCBI Taxonomy" id="472368"/>
    <lineage>
        <taxon>Eukaryota</taxon>
        <taxon>Viridiplantae</taxon>
        <taxon>Streptophyta</taxon>
        <taxon>Embryophyta</taxon>
        <taxon>Tracheophyta</taxon>
        <taxon>Spermatophyta</taxon>
        <taxon>Magnoliopsida</taxon>
        <taxon>eudicotyledons</taxon>
        <taxon>Gunneridae</taxon>
        <taxon>Pentapetalae</taxon>
        <taxon>asterids</taxon>
        <taxon>lamiids</taxon>
        <taxon>Lamiales</taxon>
        <taxon>Gesneriaceae</taxon>
        <taxon>Didymocarpoideae</taxon>
        <taxon>Trichosporeae</taxon>
        <taxon>Loxocarpinae</taxon>
        <taxon>Dorcoceras</taxon>
    </lineage>
</organism>
<evidence type="ECO:0000313" key="2">
    <source>
        <dbReference type="EMBL" id="KZV54636.1"/>
    </source>
</evidence>
<reference evidence="2 3" key="1">
    <citation type="journal article" date="2015" name="Proc. Natl. Acad. Sci. U.S.A.">
        <title>The resurrection genome of Boea hygrometrica: A blueprint for survival of dehydration.</title>
        <authorList>
            <person name="Xiao L."/>
            <person name="Yang G."/>
            <person name="Zhang L."/>
            <person name="Yang X."/>
            <person name="Zhao S."/>
            <person name="Ji Z."/>
            <person name="Zhou Q."/>
            <person name="Hu M."/>
            <person name="Wang Y."/>
            <person name="Chen M."/>
            <person name="Xu Y."/>
            <person name="Jin H."/>
            <person name="Xiao X."/>
            <person name="Hu G."/>
            <person name="Bao F."/>
            <person name="Hu Y."/>
            <person name="Wan P."/>
            <person name="Li L."/>
            <person name="Deng X."/>
            <person name="Kuang T."/>
            <person name="Xiang C."/>
            <person name="Zhu J.K."/>
            <person name="Oliver M.J."/>
            <person name="He Y."/>
        </authorList>
    </citation>
    <scope>NUCLEOTIDE SEQUENCE [LARGE SCALE GENOMIC DNA]</scope>
    <source>
        <strain evidence="3">cv. XS01</strain>
    </source>
</reference>
<dbReference type="Proteomes" id="UP000250235">
    <property type="component" value="Unassembled WGS sequence"/>
</dbReference>
<dbReference type="AlphaFoldDB" id="A0A2Z7DBK0"/>
<feature type="transmembrane region" description="Helical" evidence="1">
    <location>
        <begin position="99"/>
        <end position="120"/>
    </location>
</feature>
<sequence length="131" mass="14500">MAEQLFAQLLSTLRATAVSFLRLDIMSTGYAIALKLATRSTVARDCDIVLQSPASNVNCWLKLSADCHHRKILRLILISCDWILLPLRRRFSLASADIAFAQLLIMMTSSLLLIASSRIYADVILADNSSC</sequence>
<gene>
    <name evidence="2" type="ORF">F511_02670</name>
</gene>
<dbReference type="EMBL" id="KQ989516">
    <property type="protein sequence ID" value="KZV54636.1"/>
    <property type="molecule type" value="Genomic_DNA"/>
</dbReference>
<protein>
    <submittedName>
        <fullName evidence="2">Uncharacterized protein</fullName>
    </submittedName>
</protein>
<name>A0A2Z7DBK0_9LAMI</name>
<accession>A0A2Z7DBK0</accession>
<keyword evidence="1" id="KW-0812">Transmembrane</keyword>
<evidence type="ECO:0000313" key="3">
    <source>
        <dbReference type="Proteomes" id="UP000250235"/>
    </source>
</evidence>
<evidence type="ECO:0000256" key="1">
    <source>
        <dbReference type="SAM" id="Phobius"/>
    </source>
</evidence>
<keyword evidence="3" id="KW-1185">Reference proteome</keyword>
<keyword evidence="1" id="KW-1133">Transmembrane helix</keyword>
<proteinExistence type="predicted"/>